<keyword evidence="5" id="KW-0274">FAD</keyword>
<organism evidence="9 10">
    <name type="scientific">Pseudogulbenkiania ferrooxidans 2002</name>
    <dbReference type="NCBI Taxonomy" id="279714"/>
    <lineage>
        <taxon>Bacteria</taxon>
        <taxon>Pseudomonadati</taxon>
        <taxon>Pseudomonadota</taxon>
        <taxon>Betaproteobacteria</taxon>
        <taxon>Neisseriales</taxon>
        <taxon>Chromobacteriaceae</taxon>
        <taxon>Pseudogulbenkiania</taxon>
    </lineage>
</organism>
<dbReference type="Gene3D" id="3.50.50.60">
    <property type="entry name" value="FAD/NAD(P)-binding domain"/>
    <property type="match status" value="2"/>
</dbReference>
<evidence type="ECO:0000256" key="2">
    <source>
        <dbReference type="ARBA" id="ARBA00004749"/>
    </source>
</evidence>
<dbReference type="AlphaFoldDB" id="B9Z783"/>
<feature type="domain" description="FAD-binding" evidence="8">
    <location>
        <begin position="8"/>
        <end position="335"/>
    </location>
</feature>
<dbReference type="PANTHER" id="PTHR43876:SF7">
    <property type="entry name" value="UBIQUINONE BIOSYNTHESIS MONOOXYGENASE COQ6, MITOCHONDRIAL"/>
    <property type="match status" value="1"/>
</dbReference>
<dbReference type="PRINTS" id="PR00420">
    <property type="entry name" value="RNGMNOXGNASE"/>
</dbReference>
<dbReference type="NCBIfam" id="NF005788">
    <property type="entry name" value="PRK07608.1-3"/>
    <property type="match status" value="1"/>
</dbReference>
<keyword evidence="7" id="KW-0503">Monooxygenase</keyword>
<dbReference type="InterPro" id="IPR002938">
    <property type="entry name" value="FAD-bd"/>
</dbReference>
<evidence type="ECO:0000256" key="6">
    <source>
        <dbReference type="ARBA" id="ARBA00023002"/>
    </source>
</evidence>
<dbReference type="InterPro" id="IPR036188">
    <property type="entry name" value="FAD/NAD-bd_sf"/>
</dbReference>
<dbReference type="PROSITE" id="PS01304">
    <property type="entry name" value="UBIH"/>
    <property type="match status" value="1"/>
</dbReference>
<evidence type="ECO:0000256" key="5">
    <source>
        <dbReference type="ARBA" id="ARBA00022827"/>
    </source>
</evidence>
<proteinExistence type="inferred from homology"/>
<sequence precursor="true">MNTRQNDFDVIVVGGGLVGASLALALAEAGRRVALLEGQAAHFDDLYQGWDARVYAVSPANRRFLESLGAWPGMERIGTIASMDVRGDRGGRIEFAASDADADAEALAWIAENRWMLAALWRRLECCDITLLTGVRPSALSTTARQACLTLDDGRELTAALLVGADGANSWVRGQLGLEASVKPYGQSGVVANFDCERPHGNVARQWFLGDGILAWLPMAGQRMSMVWSTPEPESLLELDAETLAETVASTGDYALGGLSVITPAAAFPLRLIRPQSTVKERVALVGDAAHTVHPLAGQGVNLGFQDAATLAALLQDHRDPGDWLLLRRFARQRKEAVVTMQTTCDALFALFHQHQLPGLPWLRNAGLSLTNRLTPLKRQFARHAIGF</sequence>
<evidence type="ECO:0000313" key="10">
    <source>
        <dbReference type="Proteomes" id="UP000003165"/>
    </source>
</evidence>
<dbReference type="PANTHER" id="PTHR43876">
    <property type="entry name" value="UBIQUINONE BIOSYNTHESIS MONOOXYGENASE COQ6, MITOCHONDRIAL"/>
    <property type="match status" value="1"/>
</dbReference>
<dbReference type="GO" id="GO:0006744">
    <property type="term" value="P:ubiquinone biosynthetic process"/>
    <property type="evidence" value="ECO:0007669"/>
    <property type="project" value="UniProtKB-UniPathway"/>
</dbReference>
<dbReference type="UniPathway" id="UPA00232"/>
<accession>B9Z783</accession>
<evidence type="ECO:0000256" key="3">
    <source>
        <dbReference type="ARBA" id="ARBA00005349"/>
    </source>
</evidence>
<dbReference type="eggNOG" id="COG0654">
    <property type="taxonomic scope" value="Bacteria"/>
</dbReference>
<dbReference type="EMBL" id="ACIS01000009">
    <property type="protein sequence ID" value="EEG07398.1"/>
    <property type="molecule type" value="Genomic_DNA"/>
</dbReference>
<evidence type="ECO:0000256" key="1">
    <source>
        <dbReference type="ARBA" id="ARBA00001974"/>
    </source>
</evidence>
<dbReference type="Proteomes" id="UP000003165">
    <property type="component" value="Unassembled WGS sequence"/>
</dbReference>
<keyword evidence="10" id="KW-1185">Reference proteome</keyword>
<name>B9Z783_9NEIS</name>
<keyword evidence="9" id="KW-0830">Ubiquinone</keyword>
<keyword evidence="6" id="KW-0560">Oxidoreductase</keyword>
<protein>
    <submittedName>
        <fullName evidence="9">Ubiquinone biosynthesis hydroxylase, UbiH/UbiF/VisC/COQ6 family</fullName>
    </submittedName>
</protein>
<comment type="caution">
    <text evidence="9">The sequence shown here is derived from an EMBL/GenBank/DDBJ whole genome shotgun (WGS) entry which is preliminary data.</text>
</comment>
<comment type="similarity">
    <text evidence="3">Belongs to the UbiH/COQ6 family.</text>
</comment>
<dbReference type="NCBIfam" id="TIGR01988">
    <property type="entry name" value="Ubi-OHases"/>
    <property type="match status" value="1"/>
</dbReference>
<evidence type="ECO:0000256" key="4">
    <source>
        <dbReference type="ARBA" id="ARBA00022630"/>
    </source>
</evidence>
<dbReference type="SUPFAM" id="SSF51905">
    <property type="entry name" value="FAD/NAD(P)-binding domain"/>
    <property type="match status" value="1"/>
</dbReference>
<evidence type="ECO:0000259" key="8">
    <source>
        <dbReference type="Pfam" id="PF01494"/>
    </source>
</evidence>
<dbReference type="GO" id="GO:0004497">
    <property type="term" value="F:monooxygenase activity"/>
    <property type="evidence" value="ECO:0007669"/>
    <property type="project" value="UniProtKB-KW"/>
</dbReference>
<evidence type="ECO:0000256" key="7">
    <source>
        <dbReference type="ARBA" id="ARBA00023033"/>
    </source>
</evidence>
<dbReference type="RefSeq" id="WP_008955238.1">
    <property type="nucleotide sequence ID" value="NZ_ACIS01000009.1"/>
</dbReference>
<comment type="pathway">
    <text evidence="2">Cofactor biosynthesis; ubiquinone biosynthesis.</text>
</comment>
<reference evidence="9 10" key="1">
    <citation type="submission" date="2009-02" db="EMBL/GenBank/DDBJ databases">
        <title>Sequencing of the draft genome and assembly of Lutiella nitroferrum 2002.</title>
        <authorList>
            <consortium name="US DOE Joint Genome Institute (JGI-PGF)"/>
            <person name="Lucas S."/>
            <person name="Copeland A."/>
            <person name="Lapidus A."/>
            <person name="Glavina del Rio T."/>
            <person name="Tice H."/>
            <person name="Bruce D."/>
            <person name="Goodwin L."/>
            <person name="Pitluck S."/>
            <person name="Larimer F."/>
            <person name="Land M.L."/>
            <person name="Hauser L."/>
            <person name="Coates J.D."/>
        </authorList>
    </citation>
    <scope>NUCLEOTIDE SEQUENCE [LARGE SCALE GENOMIC DNA]</scope>
    <source>
        <strain evidence="9 10">2002</strain>
    </source>
</reference>
<comment type="cofactor">
    <cofactor evidence="1">
        <name>FAD</name>
        <dbReference type="ChEBI" id="CHEBI:57692"/>
    </cofactor>
</comment>
<evidence type="ECO:0000313" key="9">
    <source>
        <dbReference type="EMBL" id="EEG07398.1"/>
    </source>
</evidence>
<dbReference type="InterPro" id="IPR051205">
    <property type="entry name" value="UbiH/COQ6_monooxygenase"/>
</dbReference>
<gene>
    <name evidence="9" type="ORF">FuraDRAFT_3219</name>
</gene>
<keyword evidence="4" id="KW-0285">Flavoprotein</keyword>
<dbReference type="GO" id="GO:0071949">
    <property type="term" value="F:FAD binding"/>
    <property type="evidence" value="ECO:0007669"/>
    <property type="project" value="InterPro"/>
</dbReference>
<dbReference type="Pfam" id="PF01494">
    <property type="entry name" value="FAD_binding_3"/>
    <property type="match status" value="1"/>
</dbReference>
<dbReference type="InterPro" id="IPR018168">
    <property type="entry name" value="Ubi_Hdrlase_CS"/>
</dbReference>
<dbReference type="InterPro" id="IPR010971">
    <property type="entry name" value="UbiH/COQ6"/>
</dbReference>
<dbReference type="GO" id="GO:0016705">
    <property type="term" value="F:oxidoreductase activity, acting on paired donors, with incorporation or reduction of molecular oxygen"/>
    <property type="evidence" value="ECO:0007669"/>
    <property type="project" value="InterPro"/>
</dbReference>